<proteinExistence type="predicted"/>
<sequence length="67" mass="7937">NLLKAYLHKEFLKCKRQELLCKYPIQQMSIQSSNAVLHIMLKICTIQTNQTNNKVVIKYLFLIHSLF</sequence>
<dbReference type="EMBL" id="GAIX01000736">
    <property type="protein sequence ID" value="JAA91824.1"/>
    <property type="molecule type" value="Transcribed_RNA"/>
</dbReference>
<feature type="non-terminal residue" evidence="1">
    <location>
        <position position="1"/>
    </location>
</feature>
<dbReference type="AlphaFoldDB" id="S4PL70"/>
<name>S4PL70_9NEOP</name>
<evidence type="ECO:0000313" key="1">
    <source>
        <dbReference type="EMBL" id="JAA91824.1"/>
    </source>
</evidence>
<organism evidence="1">
    <name type="scientific">Pararge aegeria</name>
    <name type="common">speckled wood butterfly</name>
    <dbReference type="NCBI Taxonomy" id="116150"/>
    <lineage>
        <taxon>Eukaryota</taxon>
        <taxon>Metazoa</taxon>
        <taxon>Ecdysozoa</taxon>
        <taxon>Arthropoda</taxon>
        <taxon>Hexapoda</taxon>
        <taxon>Insecta</taxon>
        <taxon>Pterygota</taxon>
        <taxon>Neoptera</taxon>
        <taxon>Endopterygota</taxon>
        <taxon>Lepidoptera</taxon>
        <taxon>Glossata</taxon>
        <taxon>Ditrysia</taxon>
        <taxon>Papilionoidea</taxon>
        <taxon>Nymphalidae</taxon>
        <taxon>Satyrinae</taxon>
        <taxon>Satyrini</taxon>
        <taxon>Parargina</taxon>
        <taxon>Pararge</taxon>
    </lineage>
</organism>
<accession>S4PL70</accession>
<feature type="non-terminal residue" evidence="1">
    <location>
        <position position="67"/>
    </location>
</feature>
<protein>
    <submittedName>
        <fullName evidence="1">Uncharacterized protein</fullName>
    </submittedName>
</protein>
<reference evidence="1" key="1">
    <citation type="journal article" date="2013" name="BMC Genomics">
        <title>Unscrambling butterfly oogenesis.</title>
        <authorList>
            <person name="Carter J.M."/>
            <person name="Baker S.C."/>
            <person name="Pink R."/>
            <person name="Carter D.R."/>
            <person name="Collins A."/>
            <person name="Tomlin J."/>
            <person name="Gibbs M."/>
            <person name="Breuker C.J."/>
        </authorList>
    </citation>
    <scope>NUCLEOTIDE SEQUENCE</scope>
    <source>
        <tissue evidence="1">Ovary</tissue>
    </source>
</reference>
<reference evidence="1" key="2">
    <citation type="submission" date="2013-05" db="EMBL/GenBank/DDBJ databases">
        <authorList>
            <person name="Carter J.-M."/>
            <person name="Baker S.C."/>
            <person name="Pink R."/>
            <person name="Carter D.R.F."/>
            <person name="Collins A."/>
            <person name="Tomlin J."/>
            <person name="Gibbs M."/>
            <person name="Breuker C.J."/>
        </authorList>
    </citation>
    <scope>NUCLEOTIDE SEQUENCE</scope>
    <source>
        <tissue evidence="1">Ovary</tissue>
    </source>
</reference>